<organism evidence="10 11">
    <name type="scientific">Skermanella cutis</name>
    <dbReference type="NCBI Taxonomy" id="2775420"/>
    <lineage>
        <taxon>Bacteria</taxon>
        <taxon>Pseudomonadati</taxon>
        <taxon>Pseudomonadota</taxon>
        <taxon>Alphaproteobacteria</taxon>
        <taxon>Rhodospirillales</taxon>
        <taxon>Azospirillaceae</taxon>
        <taxon>Skermanella</taxon>
    </lineage>
</organism>
<dbReference type="SUPFAM" id="SSF56801">
    <property type="entry name" value="Acetyl-CoA synthetase-like"/>
    <property type="match status" value="1"/>
</dbReference>
<dbReference type="Gene3D" id="3.40.50.12780">
    <property type="entry name" value="N-terminal domain of ligase-like"/>
    <property type="match status" value="1"/>
</dbReference>
<evidence type="ECO:0000259" key="7">
    <source>
        <dbReference type="Pfam" id="PF00501"/>
    </source>
</evidence>
<feature type="domain" description="Acetyl-coenzyme A synthetase N-terminal" evidence="9">
    <location>
        <begin position="29"/>
        <end position="85"/>
    </location>
</feature>
<dbReference type="InterPro" id="IPR000873">
    <property type="entry name" value="AMP-dep_synth/lig_dom"/>
</dbReference>
<feature type="binding site" evidence="6">
    <location>
        <position position="586"/>
    </location>
    <ligand>
        <name>CoA</name>
        <dbReference type="ChEBI" id="CHEBI:57287"/>
    </ligand>
</feature>
<evidence type="ECO:0000313" key="11">
    <source>
        <dbReference type="Proteomes" id="UP000595197"/>
    </source>
</evidence>
<keyword evidence="2 6" id="KW-0436">Ligase</keyword>
<feature type="binding site" evidence="6">
    <location>
        <begin position="389"/>
        <end position="391"/>
    </location>
    <ligand>
        <name>ATP</name>
        <dbReference type="ChEBI" id="CHEBI:30616"/>
    </ligand>
</feature>
<keyword evidence="5 6" id="KW-0007">Acetylation</keyword>
<feature type="binding site" evidence="6">
    <location>
        <position position="528"/>
    </location>
    <ligand>
        <name>ATP</name>
        <dbReference type="ChEBI" id="CHEBI:30616"/>
    </ligand>
</feature>
<keyword evidence="6" id="KW-0460">Magnesium</keyword>
<dbReference type="HAMAP" id="MF_01123">
    <property type="entry name" value="Ac_CoA_synth"/>
    <property type="match status" value="1"/>
</dbReference>
<dbReference type="NCBIfam" id="TIGR02188">
    <property type="entry name" value="Ac_CoA_lig_AcsA"/>
    <property type="match status" value="1"/>
</dbReference>
<feature type="binding site" evidence="6">
    <location>
        <position position="313"/>
    </location>
    <ligand>
        <name>CoA</name>
        <dbReference type="ChEBI" id="CHEBI:57287"/>
    </ligand>
</feature>
<reference evidence="10" key="1">
    <citation type="submission" date="2021-02" db="EMBL/GenBank/DDBJ databases">
        <title>Skermanella TT6 skin isolate.</title>
        <authorList>
            <person name="Lee K."/>
            <person name="Ganzorig M."/>
        </authorList>
    </citation>
    <scope>NUCLEOTIDE SEQUENCE</scope>
    <source>
        <strain evidence="10">TT6</strain>
    </source>
</reference>
<dbReference type="GO" id="GO:0003987">
    <property type="term" value="F:acetate-CoA ligase activity"/>
    <property type="evidence" value="ECO:0007669"/>
    <property type="project" value="UniProtKB-EC"/>
</dbReference>
<keyword evidence="3 6" id="KW-0547">Nucleotide-binding</keyword>
<feature type="binding site" evidence="6">
    <location>
        <position position="525"/>
    </location>
    <ligand>
        <name>CoA</name>
        <dbReference type="ChEBI" id="CHEBI:57287"/>
    </ligand>
</feature>
<keyword evidence="11" id="KW-1185">Reference proteome</keyword>
<dbReference type="PROSITE" id="PS00455">
    <property type="entry name" value="AMP_BINDING"/>
    <property type="match status" value="1"/>
</dbReference>
<feature type="binding site" evidence="6">
    <location>
        <begin position="413"/>
        <end position="418"/>
    </location>
    <ligand>
        <name>ATP</name>
        <dbReference type="ChEBI" id="CHEBI:30616"/>
    </ligand>
</feature>
<evidence type="ECO:0000259" key="9">
    <source>
        <dbReference type="Pfam" id="PF16177"/>
    </source>
</evidence>
<keyword evidence="4 6" id="KW-0067">ATP-binding</keyword>
<feature type="binding site" evidence="6">
    <location>
        <position position="541"/>
    </location>
    <ligand>
        <name>Mg(2+)</name>
        <dbReference type="ChEBI" id="CHEBI:18420"/>
    </ligand>
</feature>
<accession>A0ABX7B5J5</accession>
<feature type="binding site" evidence="6">
    <location>
        <position position="517"/>
    </location>
    <ligand>
        <name>ATP</name>
        <dbReference type="ChEBI" id="CHEBI:30616"/>
    </ligand>
</feature>
<dbReference type="Gene3D" id="3.30.300.30">
    <property type="match status" value="1"/>
</dbReference>
<comment type="cofactor">
    <cofactor evidence="6">
        <name>Mg(2+)</name>
        <dbReference type="ChEBI" id="CHEBI:18420"/>
    </cofactor>
</comment>
<evidence type="ECO:0000256" key="1">
    <source>
        <dbReference type="ARBA" id="ARBA00006432"/>
    </source>
</evidence>
<dbReference type="NCBIfam" id="NF001208">
    <property type="entry name" value="PRK00174.1"/>
    <property type="match status" value="1"/>
</dbReference>
<gene>
    <name evidence="10" type="primary">acs</name>
    <name evidence="6" type="synonym">acsA</name>
    <name evidence="10" type="ORF">IGS68_27240</name>
</gene>
<feature type="binding site" evidence="6">
    <location>
        <begin position="195"/>
        <end position="198"/>
    </location>
    <ligand>
        <name>CoA</name>
        <dbReference type="ChEBI" id="CHEBI:57287"/>
    </ligand>
</feature>
<keyword evidence="6" id="KW-0479">Metal-binding</keyword>
<evidence type="ECO:0000313" key="10">
    <source>
        <dbReference type="EMBL" id="QQP89616.1"/>
    </source>
</evidence>
<dbReference type="InterPro" id="IPR032387">
    <property type="entry name" value="ACAS_N"/>
</dbReference>
<protein>
    <recommendedName>
        <fullName evidence="6">Acetyl-coenzyme A synthetase</fullName>
        <shortName evidence="6">AcCoA synthetase</shortName>
        <shortName evidence="6">Acs</shortName>
        <ecNumber evidence="6">6.2.1.1</ecNumber>
    </recommendedName>
    <alternativeName>
        <fullName evidence="6">Acetate--CoA ligase</fullName>
    </alternativeName>
    <alternativeName>
        <fullName evidence="6">Acyl-activating enzyme</fullName>
    </alternativeName>
</protein>
<dbReference type="InterPro" id="IPR042099">
    <property type="entry name" value="ANL_N_sf"/>
</dbReference>
<evidence type="ECO:0000256" key="2">
    <source>
        <dbReference type="ARBA" id="ARBA00022598"/>
    </source>
</evidence>
<dbReference type="Pfam" id="PF16177">
    <property type="entry name" value="ACAS_N"/>
    <property type="match status" value="1"/>
</dbReference>
<evidence type="ECO:0000256" key="3">
    <source>
        <dbReference type="ARBA" id="ARBA00022741"/>
    </source>
</evidence>
<comment type="catalytic activity">
    <reaction evidence="6">
        <text>acetate + ATP + CoA = acetyl-CoA + AMP + diphosphate</text>
        <dbReference type="Rhea" id="RHEA:23176"/>
        <dbReference type="ChEBI" id="CHEBI:30089"/>
        <dbReference type="ChEBI" id="CHEBI:30616"/>
        <dbReference type="ChEBI" id="CHEBI:33019"/>
        <dbReference type="ChEBI" id="CHEBI:57287"/>
        <dbReference type="ChEBI" id="CHEBI:57288"/>
        <dbReference type="ChEBI" id="CHEBI:456215"/>
        <dbReference type="EC" id="6.2.1.1"/>
    </reaction>
</comment>
<dbReference type="PANTHER" id="PTHR24095">
    <property type="entry name" value="ACETYL-COENZYME A SYNTHETASE"/>
    <property type="match status" value="1"/>
</dbReference>
<name>A0ABX7B5J5_9PROT</name>
<feature type="binding site" evidence="6">
    <location>
        <position position="539"/>
    </location>
    <ligand>
        <name>Mg(2+)</name>
        <dbReference type="ChEBI" id="CHEBI:18420"/>
    </ligand>
</feature>
<dbReference type="InterPro" id="IPR045851">
    <property type="entry name" value="AMP-bd_C_sf"/>
</dbReference>
<dbReference type="Pfam" id="PF13193">
    <property type="entry name" value="AMP-binding_C"/>
    <property type="match status" value="1"/>
</dbReference>
<feature type="domain" description="AMP-dependent synthetase/ligase" evidence="7">
    <location>
        <begin position="87"/>
        <end position="470"/>
    </location>
</feature>
<dbReference type="EMBL" id="CP067420">
    <property type="protein sequence ID" value="QQP89616.1"/>
    <property type="molecule type" value="Genomic_DNA"/>
</dbReference>
<dbReference type="CDD" id="cd05966">
    <property type="entry name" value="ACS"/>
    <property type="match status" value="1"/>
</dbReference>
<dbReference type="Pfam" id="PF00501">
    <property type="entry name" value="AMP-binding"/>
    <property type="match status" value="1"/>
</dbReference>
<dbReference type="EC" id="6.2.1.1" evidence="6"/>
<evidence type="ECO:0000256" key="5">
    <source>
        <dbReference type="ARBA" id="ARBA00022990"/>
    </source>
</evidence>
<dbReference type="InterPro" id="IPR025110">
    <property type="entry name" value="AMP-bd_C"/>
</dbReference>
<dbReference type="InterPro" id="IPR011904">
    <property type="entry name" value="Ac_CoA_lig"/>
</dbReference>
<comment type="similarity">
    <text evidence="1 6">Belongs to the ATP-dependent AMP-binding enzyme family.</text>
</comment>
<feature type="domain" description="AMP-binding enzyme C-terminal" evidence="8">
    <location>
        <begin position="533"/>
        <end position="611"/>
    </location>
</feature>
<evidence type="ECO:0000256" key="4">
    <source>
        <dbReference type="ARBA" id="ARBA00022840"/>
    </source>
</evidence>
<feature type="binding site" evidence="6">
    <location>
        <position position="337"/>
    </location>
    <ligand>
        <name>CoA</name>
        <dbReference type="ChEBI" id="CHEBI:57287"/>
    </ligand>
</feature>
<dbReference type="RefSeq" id="WP_201076038.1">
    <property type="nucleotide sequence ID" value="NZ_CP067420.1"/>
</dbReference>
<dbReference type="InterPro" id="IPR020845">
    <property type="entry name" value="AMP-binding_CS"/>
</dbReference>
<evidence type="ECO:0000256" key="6">
    <source>
        <dbReference type="HAMAP-Rule" id="MF_01123"/>
    </source>
</evidence>
<dbReference type="PANTHER" id="PTHR24095:SF14">
    <property type="entry name" value="ACETYL-COENZYME A SYNTHETASE 1"/>
    <property type="match status" value="1"/>
</dbReference>
<proteinExistence type="inferred from homology"/>
<sequence length="651" mass="72167">MNTTPNTTPSTFPPPEAVAKSAWVDAEGYARMYEQSVKDPEAFWGEHGKRIDWMRPYTKIKDVSFTGDVHIRWFFDGTLNVSANCIDRHLADKADQTAIIWEGDNPAESKHITYRELHEQVCRLANVLKAKGVKKGDRVTIYLPMIPEAAYAMLACARIGAMHSIVFGGFSPDSLRDRLVDCDSHLLITADEGLRGGRKVPLKKNADEALKESPNVKTQIVVRRTGGEVAWTEGRDFWYDEEIAKVSADCPPEEMSAEDPLFILYTSGSTGKPKGVLHTTGGYLVYASMTHQYVFDYKPGEVYWCTADVGWVTGHSYIVYGPLANGATTLMFEGIPNYPSVSRFWEVIDKHNVSIFYTAPTAIRALMREGEAPVKKTSRKSLRILGSVGEPINPEAWLWYHKVVGDERCPIVDTFWQTETGGILISPLPGATTAKPGSATLPFFGVQPVVVDNDGKLLEGETEGNLCMADSWPGQMRTVFGDHARFVQTYFSTFEGKYFTGDGCRRDADGYYWITGRVDDVINVSGHRMGTAEIESALVAHPKVAEAAVVGYPHDLKGQGIYAYVTLNAGEHPSDELRKELVTWVRKEIGPIATPDLIQWAPGLPKTRSGKIMRRILRKIAANEHEALGDTSTLADPNVVTELVDNRMNHG</sequence>
<dbReference type="Proteomes" id="UP000595197">
    <property type="component" value="Chromosome"/>
</dbReference>
<comment type="PTM">
    <text evidence="6">Acetylated. Deacetylation by the SIR2-homolog deacetylase activates the enzyme.</text>
</comment>
<feature type="modified residue" description="N6-acetyllysine" evidence="6">
    <location>
        <position position="611"/>
    </location>
</feature>
<feature type="binding site" evidence="6">
    <location>
        <position position="544"/>
    </location>
    <ligand>
        <name>Mg(2+)</name>
        <dbReference type="ChEBI" id="CHEBI:18420"/>
    </ligand>
</feature>
<comment type="function">
    <text evidence="6">Catalyzes the conversion of acetate into acetyl-CoA (AcCoA), an essential intermediate at the junction of anabolic and catabolic pathways. AcsA undergoes a two-step reaction. In the first half reaction, AcsA combines acetate with ATP to form acetyl-adenylate (AcAMP) intermediate. In the second half reaction, it can then transfer the acetyl group from AcAMP to the sulfhydryl group of CoA, forming the product AcCoA.</text>
</comment>
<feature type="binding site" evidence="6">
    <location>
        <position position="502"/>
    </location>
    <ligand>
        <name>ATP</name>
        <dbReference type="ChEBI" id="CHEBI:30616"/>
    </ligand>
</feature>
<evidence type="ECO:0000259" key="8">
    <source>
        <dbReference type="Pfam" id="PF13193"/>
    </source>
</evidence>